<evidence type="ECO:0000313" key="2">
    <source>
        <dbReference type="WBParaSite" id="GPLIN_000737100"/>
    </source>
</evidence>
<dbReference type="Proteomes" id="UP000050741">
    <property type="component" value="Unassembled WGS sequence"/>
</dbReference>
<keyword evidence="1" id="KW-1185">Reference proteome</keyword>
<name>A0A183C3C7_GLOPA</name>
<reference evidence="2" key="3">
    <citation type="submission" date="2016-06" db="UniProtKB">
        <authorList>
            <consortium name="WormBaseParasite"/>
        </authorList>
    </citation>
    <scope>IDENTIFICATION</scope>
</reference>
<protein>
    <submittedName>
        <fullName evidence="2">NTF2 domain-containing protein</fullName>
    </submittedName>
</protein>
<dbReference type="WBParaSite" id="GPLIN_000737100">
    <property type="protein sequence ID" value="GPLIN_000737100"/>
    <property type="gene ID" value="GPLIN_000737100"/>
</dbReference>
<dbReference type="AlphaFoldDB" id="A0A183C3C7"/>
<reference evidence="1" key="2">
    <citation type="submission" date="2014-05" db="EMBL/GenBank/DDBJ databases">
        <title>The genome and life-stage specific transcriptomes of Globodera pallida elucidate key aspects of plant parasitism by a cyst nematode.</title>
        <authorList>
            <person name="Cotton J.A."/>
            <person name="Lilley C.J."/>
            <person name="Jones L.M."/>
            <person name="Kikuchi T."/>
            <person name="Reid A.J."/>
            <person name="Thorpe P."/>
            <person name="Tsai I.J."/>
            <person name="Beasley H."/>
            <person name="Blok V."/>
            <person name="Cock P.J.A."/>
            <person name="Van den Akker S.E."/>
            <person name="Holroyd N."/>
            <person name="Hunt M."/>
            <person name="Mantelin S."/>
            <person name="Naghra H."/>
            <person name="Pain A."/>
            <person name="Palomares-Rius J.E."/>
            <person name="Zarowiecki M."/>
            <person name="Berriman M."/>
            <person name="Jones J.T."/>
            <person name="Urwin P.E."/>
        </authorList>
    </citation>
    <scope>NUCLEOTIDE SEQUENCE [LARGE SCALE GENOMIC DNA]</scope>
    <source>
        <strain evidence="1">Lindley</strain>
    </source>
</reference>
<organism evidence="1 2">
    <name type="scientific">Globodera pallida</name>
    <name type="common">Potato cyst nematode worm</name>
    <name type="synonym">Heterodera pallida</name>
    <dbReference type="NCBI Taxonomy" id="36090"/>
    <lineage>
        <taxon>Eukaryota</taxon>
        <taxon>Metazoa</taxon>
        <taxon>Ecdysozoa</taxon>
        <taxon>Nematoda</taxon>
        <taxon>Chromadorea</taxon>
        <taxon>Rhabditida</taxon>
        <taxon>Tylenchina</taxon>
        <taxon>Tylenchomorpha</taxon>
        <taxon>Tylenchoidea</taxon>
        <taxon>Heteroderidae</taxon>
        <taxon>Heteroderinae</taxon>
        <taxon>Globodera</taxon>
    </lineage>
</organism>
<reference evidence="1" key="1">
    <citation type="submission" date="2013-12" db="EMBL/GenBank/DDBJ databases">
        <authorList>
            <person name="Aslett M."/>
        </authorList>
    </citation>
    <scope>NUCLEOTIDE SEQUENCE [LARGE SCALE GENOMIC DNA]</scope>
    <source>
        <strain evidence="1">Lindley</strain>
    </source>
</reference>
<evidence type="ECO:0000313" key="1">
    <source>
        <dbReference type="Proteomes" id="UP000050741"/>
    </source>
</evidence>
<accession>A0A183C3C7</accession>
<sequence length="136" mass="15636">MQSAIKYFISYYGLADIAELYSFFKEEIESSLGNYFPNPLAGPDHCVHIINQDHHNQPVVVEGTLDLVADLELFTTCYPKRATGVDWSEPLYVELKDLMICPGESQQCLYVQRNHQQHPWIIDELDEDDDVANATW</sequence>
<proteinExistence type="predicted"/>